<feature type="transmembrane region" description="Helical" evidence="2">
    <location>
        <begin position="88"/>
        <end position="108"/>
    </location>
</feature>
<keyword evidence="2" id="KW-1133">Transmembrane helix</keyword>
<protein>
    <submittedName>
        <fullName evidence="3">PrsW family intramembrane metalloprotease</fullName>
    </submittedName>
</protein>
<name>A0ABY5FUQ2_9MICO</name>
<dbReference type="PANTHER" id="PTHR36844:SF1">
    <property type="entry name" value="PROTEASE PRSW"/>
    <property type="match status" value="1"/>
</dbReference>
<dbReference type="GO" id="GO:0008237">
    <property type="term" value="F:metallopeptidase activity"/>
    <property type="evidence" value="ECO:0007669"/>
    <property type="project" value="UniProtKB-KW"/>
</dbReference>
<reference evidence="3" key="1">
    <citation type="submission" date="2022-07" db="EMBL/GenBank/DDBJ databases">
        <title>Taxonomic analysis of Microcella humidisoli nov. sp., isolated from riverside soil.</title>
        <authorList>
            <person name="Molina K.M."/>
            <person name="Kim S.B."/>
        </authorList>
    </citation>
    <scope>NUCLEOTIDE SEQUENCE</scope>
    <source>
        <strain evidence="3">MMS21-STM10</strain>
    </source>
</reference>
<dbReference type="PANTHER" id="PTHR36844">
    <property type="entry name" value="PROTEASE PRSW"/>
    <property type="match status" value="1"/>
</dbReference>
<dbReference type="EMBL" id="CP101497">
    <property type="protein sequence ID" value="UTT62018.1"/>
    <property type="molecule type" value="Genomic_DNA"/>
</dbReference>
<feature type="region of interest" description="Disordered" evidence="1">
    <location>
        <begin position="1"/>
        <end position="31"/>
    </location>
</feature>
<keyword evidence="4" id="KW-1185">Reference proteome</keyword>
<dbReference type="RefSeq" id="WP_255159159.1">
    <property type="nucleotide sequence ID" value="NZ_CP101497.1"/>
</dbReference>
<proteinExistence type="predicted"/>
<evidence type="ECO:0000313" key="4">
    <source>
        <dbReference type="Proteomes" id="UP001060039"/>
    </source>
</evidence>
<dbReference type="Proteomes" id="UP001060039">
    <property type="component" value="Chromosome"/>
</dbReference>
<feature type="transmembrane region" description="Helical" evidence="2">
    <location>
        <begin position="120"/>
        <end position="140"/>
    </location>
</feature>
<accession>A0ABY5FUQ2</accession>
<evidence type="ECO:0000313" key="3">
    <source>
        <dbReference type="EMBL" id="UTT62018.1"/>
    </source>
</evidence>
<evidence type="ECO:0000256" key="1">
    <source>
        <dbReference type="SAM" id="MobiDB-lite"/>
    </source>
</evidence>
<feature type="transmembrane region" description="Helical" evidence="2">
    <location>
        <begin position="160"/>
        <end position="185"/>
    </location>
</feature>
<keyword evidence="3" id="KW-0378">Hydrolase</keyword>
<keyword evidence="2" id="KW-0812">Transmembrane</keyword>
<keyword evidence="2" id="KW-0472">Membrane</keyword>
<organism evidence="3 4">
    <name type="scientific">Microcella humidisoli</name>
    <dbReference type="NCBI Taxonomy" id="2963406"/>
    <lineage>
        <taxon>Bacteria</taxon>
        <taxon>Bacillati</taxon>
        <taxon>Actinomycetota</taxon>
        <taxon>Actinomycetes</taxon>
        <taxon>Micrococcales</taxon>
        <taxon>Microbacteriaceae</taxon>
        <taxon>Microcella</taxon>
    </lineage>
</organism>
<evidence type="ECO:0000256" key="2">
    <source>
        <dbReference type="SAM" id="Phobius"/>
    </source>
</evidence>
<dbReference type="Pfam" id="PF13367">
    <property type="entry name" value="PrsW-protease"/>
    <property type="match status" value="1"/>
</dbReference>
<sequence>MTDPSAPRPAHATPDYSATATGLATAPSPAAAPEDVRLETTQVVQPGLAAPAPRSRAGLIVAAVIGFIVLALVMLFVLAYLFVGLGPAGVIIGGIMALVPLTIVFWGIRWIDRWEPEPRGALVFAFLWGAGVSVLIALIVDAEIQNVIAAAGLGEFGAEFFGAAIQAPIVEEVGKGLGVLLLFFAVRRHFDGPVDGIVYSAWVAGGFAFTENILYFGSELVAGGAPVEVFFIRGIMSPFAHVMFTAFIGAAIGYAAQRPGWFRGIVAFLIGLVPAILLHAFWNGVLFFISDFYGYYLLVQVPMFLVAVWLVTLLRRQERRITFERLSEYAAVGWFHPEEVTMLSSPGGRRSAMAWARSHGLAPLMKAFIRDSTRLAYARQRILGDRDTIGAQADEAELLQRVAASRHALRGAAPTATA</sequence>
<feature type="transmembrane region" description="Helical" evidence="2">
    <location>
        <begin position="266"/>
        <end position="289"/>
    </location>
</feature>
<keyword evidence="3" id="KW-0645">Protease</keyword>
<gene>
    <name evidence="3" type="ORF">NNL39_10115</name>
</gene>
<feature type="transmembrane region" description="Helical" evidence="2">
    <location>
        <begin position="197"/>
        <end position="218"/>
    </location>
</feature>
<feature type="transmembrane region" description="Helical" evidence="2">
    <location>
        <begin position="295"/>
        <end position="314"/>
    </location>
</feature>
<feature type="transmembrane region" description="Helical" evidence="2">
    <location>
        <begin position="230"/>
        <end position="254"/>
    </location>
</feature>
<keyword evidence="3" id="KW-0482">Metalloprotease</keyword>
<feature type="transmembrane region" description="Helical" evidence="2">
    <location>
        <begin position="59"/>
        <end position="82"/>
    </location>
</feature>
<dbReference type="InterPro" id="IPR026898">
    <property type="entry name" value="PrsW"/>
</dbReference>